<dbReference type="OMA" id="YFKFPDW"/>
<dbReference type="KEGG" id="btho:Btheta7330_04646"/>
<accession>A0A0P0F525</accession>
<dbReference type="Proteomes" id="UP000436858">
    <property type="component" value="Unassembled WGS sequence"/>
</dbReference>
<keyword evidence="1" id="KW-0472">Membrane</keyword>
<dbReference type="EMBL" id="WCSY01000006">
    <property type="protein sequence ID" value="KAB4314203.1"/>
    <property type="molecule type" value="Genomic_DNA"/>
</dbReference>
<gene>
    <name evidence="3" type="ORF">GAN91_13485</name>
    <name evidence="2" type="ORF">GAO51_07505</name>
</gene>
<dbReference type="RefSeq" id="WP_011108917.1">
    <property type="nucleotide sequence ID" value="NZ_BQNN01000001.1"/>
</dbReference>
<dbReference type="PANTHER" id="PTHR21180:SF32">
    <property type="entry name" value="ENDONUCLEASE_EXONUCLEASE_PHOSPHATASE FAMILY DOMAIN-CONTAINING PROTEIN 1"/>
    <property type="match status" value="1"/>
</dbReference>
<dbReference type="PANTHER" id="PTHR21180">
    <property type="entry name" value="ENDONUCLEASE/EXONUCLEASE/PHOSPHATASE FAMILY DOMAIN-CONTAINING PROTEIN 1"/>
    <property type="match status" value="1"/>
</dbReference>
<keyword evidence="1" id="KW-0812">Transmembrane</keyword>
<dbReference type="Proteomes" id="UP000440614">
    <property type="component" value="Unassembled WGS sequence"/>
</dbReference>
<dbReference type="Pfam" id="PF12836">
    <property type="entry name" value="HHH_3"/>
    <property type="match status" value="3"/>
</dbReference>
<dbReference type="GO" id="GO:0015628">
    <property type="term" value="P:protein secretion by the type II secretion system"/>
    <property type="evidence" value="ECO:0007669"/>
    <property type="project" value="TreeGrafter"/>
</dbReference>
<comment type="caution">
    <text evidence="2">The sequence shown here is derived from an EMBL/GenBank/DDBJ whole genome shotgun (WGS) entry which is preliminary data.</text>
</comment>
<evidence type="ECO:0000313" key="4">
    <source>
        <dbReference type="Proteomes" id="UP000436858"/>
    </source>
</evidence>
<evidence type="ECO:0000313" key="3">
    <source>
        <dbReference type="EMBL" id="KAB4481291.1"/>
    </source>
</evidence>
<evidence type="ECO:0000256" key="1">
    <source>
        <dbReference type="SAM" id="Phobius"/>
    </source>
</evidence>
<reference evidence="4 5" key="1">
    <citation type="journal article" date="2019" name="Nat. Med.">
        <title>A library of human gut bacterial isolates paired with longitudinal multiomics data enables mechanistic microbiome research.</title>
        <authorList>
            <person name="Poyet M."/>
            <person name="Groussin M."/>
            <person name="Gibbons S.M."/>
            <person name="Avila-Pacheco J."/>
            <person name="Jiang X."/>
            <person name="Kearney S.M."/>
            <person name="Perrotta A.R."/>
            <person name="Berdy B."/>
            <person name="Zhao S."/>
            <person name="Lieberman T.D."/>
            <person name="Swanson P.K."/>
            <person name="Smith M."/>
            <person name="Roesemann S."/>
            <person name="Alexander J.E."/>
            <person name="Rich S.A."/>
            <person name="Livny J."/>
            <person name="Vlamakis H."/>
            <person name="Clish C."/>
            <person name="Bullock K."/>
            <person name="Deik A."/>
            <person name="Scott J."/>
            <person name="Pierce K.A."/>
            <person name="Xavier R.J."/>
            <person name="Alm E.J."/>
        </authorList>
    </citation>
    <scope>NUCLEOTIDE SEQUENCE [LARGE SCALE GENOMIC DNA]</scope>
    <source>
        <strain evidence="3 4">BIOML-A162</strain>
        <strain evidence="2 5">BIOML-A188</strain>
    </source>
</reference>
<dbReference type="InterPro" id="IPR051675">
    <property type="entry name" value="Endo/Exo/Phosphatase_dom_1"/>
</dbReference>
<dbReference type="Gene3D" id="1.10.150.280">
    <property type="entry name" value="AF1531-like domain"/>
    <property type="match status" value="2"/>
</dbReference>
<protein>
    <submittedName>
        <fullName evidence="2">Helix-hairpin-helix domain-containing protein</fullName>
    </submittedName>
</protein>
<feature type="transmembrane region" description="Helical" evidence="1">
    <location>
        <begin position="16"/>
        <end position="36"/>
    </location>
</feature>
<dbReference type="Gene3D" id="1.10.150.310">
    <property type="entry name" value="Tex RuvX-like domain-like"/>
    <property type="match status" value="1"/>
</dbReference>
<evidence type="ECO:0000313" key="5">
    <source>
        <dbReference type="Proteomes" id="UP000440614"/>
    </source>
</evidence>
<dbReference type="GeneID" id="60924812"/>
<keyword evidence="1" id="KW-1133">Transmembrane helix</keyword>
<dbReference type="InterPro" id="IPR010994">
    <property type="entry name" value="RuvA_2-like"/>
</dbReference>
<sequence>MWKDFFYFTKTERQGIIVLVVLVIGVYTIPALLQAFSGPEKTDPTEQAKSEKEYNEFISSIKEAKQDKKYPVYRGRYSSPAYPKKEIRPAAFDPNTADSATFLSLGLPTWMAGNILRYRRKQGRFRRPEDFRKIYGLTEEQYRTLQPYIRIAETPVLQDTSRILVVQATAPYDTLMKYPPGTIIDLNQADTTELKKIPGIGSRIARSIVNHRRLLGGFYQIEQLGEIRLKAEKLRSWFSVDAGKIHRININKASVERMMHHPYISYYQAKVIAEYRKKKGKVRDLKQLMLYEEFTPADFERMAPYVCYD</sequence>
<dbReference type="SUPFAM" id="SSF47781">
    <property type="entry name" value="RuvA domain 2-like"/>
    <property type="match status" value="3"/>
</dbReference>
<organism evidence="2 5">
    <name type="scientific">Bacteroides thetaiotaomicron</name>
    <dbReference type="NCBI Taxonomy" id="818"/>
    <lineage>
        <taxon>Bacteria</taxon>
        <taxon>Pseudomonadati</taxon>
        <taxon>Bacteroidota</taxon>
        <taxon>Bacteroidia</taxon>
        <taxon>Bacteroidales</taxon>
        <taxon>Bacteroidaceae</taxon>
        <taxon>Bacteroides</taxon>
    </lineage>
</organism>
<dbReference type="AlphaFoldDB" id="A0A0P0F525"/>
<dbReference type="GO" id="GO:0015627">
    <property type="term" value="C:type II protein secretion system complex"/>
    <property type="evidence" value="ECO:0007669"/>
    <property type="project" value="TreeGrafter"/>
</dbReference>
<dbReference type="EMBL" id="WCRY01000012">
    <property type="protein sequence ID" value="KAB4481291.1"/>
    <property type="molecule type" value="Genomic_DNA"/>
</dbReference>
<evidence type="ECO:0000313" key="2">
    <source>
        <dbReference type="EMBL" id="KAB4314203.1"/>
    </source>
</evidence>
<name>A0A0P0F525_BACT4</name>
<proteinExistence type="predicted"/>